<dbReference type="GO" id="GO:0009306">
    <property type="term" value="P:protein secretion"/>
    <property type="evidence" value="ECO:0007669"/>
    <property type="project" value="UniProtKB-UniRule"/>
</dbReference>
<dbReference type="InterPro" id="IPR005838">
    <property type="entry name" value="T3SS_IM_P"/>
</dbReference>
<keyword evidence="7" id="KW-0966">Cell projection</keyword>
<keyword evidence="6" id="KW-0813">Transport</keyword>
<evidence type="ECO:0000256" key="2">
    <source>
        <dbReference type="ARBA" id="ARBA00022475"/>
    </source>
</evidence>
<keyword evidence="6" id="KW-1006">Bacterial flagellum protein export</keyword>
<keyword evidence="6" id="KW-1005">Bacterial flagellum biogenesis</keyword>
<comment type="function">
    <text evidence="6">Plays a role in the flagellum-specific transport system.</text>
</comment>
<evidence type="ECO:0000256" key="3">
    <source>
        <dbReference type="ARBA" id="ARBA00022692"/>
    </source>
</evidence>
<protein>
    <recommendedName>
        <fullName evidence="6">Flagellar biosynthetic protein FliP</fullName>
    </recommendedName>
</protein>
<name>A0A5C6AS61_9BACT</name>
<evidence type="ECO:0000256" key="4">
    <source>
        <dbReference type="ARBA" id="ARBA00022989"/>
    </source>
</evidence>
<organism evidence="7 8">
    <name type="scientific">Stieleria varia</name>
    <dbReference type="NCBI Taxonomy" id="2528005"/>
    <lineage>
        <taxon>Bacteria</taxon>
        <taxon>Pseudomonadati</taxon>
        <taxon>Planctomycetota</taxon>
        <taxon>Planctomycetia</taxon>
        <taxon>Pirellulales</taxon>
        <taxon>Pirellulaceae</taxon>
        <taxon>Stieleria</taxon>
    </lineage>
</organism>
<dbReference type="AlphaFoldDB" id="A0A5C6AS61"/>
<keyword evidence="7" id="KW-0282">Flagellum</keyword>
<comment type="subcellular location">
    <subcellularLocation>
        <location evidence="6">Cell membrane</location>
        <topology evidence="6">Multi-pass membrane protein</topology>
    </subcellularLocation>
    <subcellularLocation>
        <location evidence="6">Bacterial flagellum basal body</location>
    </subcellularLocation>
</comment>
<keyword evidence="7" id="KW-0969">Cilium</keyword>
<keyword evidence="5 6" id="KW-0472">Membrane</keyword>
<reference evidence="7 8" key="1">
    <citation type="submission" date="2019-02" db="EMBL/GenBank/DDBJ databases">
        <title>Deep-cultivation of Planctomycetes and their phenomic and genomic characterization uncovers novel biology.</title>
        <authorList>
            <person name="Wiegand S."/>
            <person name="Jogler M."/>
            <person name="Boedeker C."/>
            <person name="Pinto D."/>
            <person name="Vollmers J."/>
            <person name="Rivas-Marin E."/>
            <person name="Kohn T."/>
            <person name="Peeters S.H."/>
            <person name="Heuer A."/>
            <person name="Rast P."/>
            <person name="Oberbeckmann S."/>
            <person name="Bunk B."/>
            <person name="Jeske O."/>
            <person name="Meyerdierks A."/>
            <person name="Storesund J.E."/>
            <person name="Kallscheuer N."/>
            <person name="Luecker S."/>
            <person name="Lage O.M."/>
            <person name="Pohl T."/>
            <person name="Merkel B.J."/>
            <person name="Hornburger P."/>
            <person name="Mueller R.-W."/>
            <person name="Bruemmer F."/>
            <person name="Labrenz M."/>
            <person name="Spormann A.M."/>
            <person name="Op Den Camp H."/>
            <person name="Overmann J."/>
            <person name="Amann R."/>
            <person name="Jetten M.S.M."/>
            <person name="Mascher T."/>
            <person name="Medema M.H."/>
            <person name="Devos D.P."/>
            <person name="Kaster A.-K."/>
            <person name="Ovreas L."/>
            <person name="Rohde M."/>
            <person name="Galperin M.Y."/>
            <person name="Jogler C."/>
        </authorList>
    </citation>
    <scope>NUCLEOTIDE SEQUENCE [LARGE SCALE GENOMIC DNA]</scope>
    <source>
        <strain evidence="7 8">Pla52n</strain>
    </source>
</reference>
<evidence type="ECO:0000256" key="5">
    <source>
        <dbReference type="ARBA" id="ARBA00023136"/>
    </source>
</evidence>
<accession>A0A5C6AS61</accession>
<feature type="transmembrane region" description="Helical" evidence="6">
    <location>
        <begin position="29"/>
        <end position="59"/>
    </location>
</feature>
<feature type="transmembrane region" description="Helical" evidence="6">
    <location>
        <begin position="220"/>
        <end position="241"/>
    </location>
</feature>
<comment type="caution">
    <text evidence="6">Lacks conserved residue(s) required for the propagation of feature annotation.</text>
</comment>
<evidence type="ECO:0000256" key="1">
    <source>
        <dbReference type="ARBA" id="ARBA00006257"/>
    </source>
</evidence>
<dbReference type="InterPro" id="IPR005837">
    <property type="entry name" value="FliP"/>
</dbReference>
<dbReference type="NCBIfam" id="TIGR01103">
    <property type="entry name" value="fliP"/>
    <property type="match status" value="1"/>
</dbReference>
<evidence type="ECO:0000313" key="7">
    <source>
        <dbReference type="EMBL" id="TWU02368.1"/>
    </source>
</evidence>
<dbReference type="Proteomes" id="UP000320176">
    <property type="component" value="Unassembled WGS sequence"/>
</dbReference>
<gene>
    <name evidence="7" type="primary">fliP_1</name>
    <name evidence="6" type="synonym">fliP</name>
    <name evidence="7" type="ORF">Pla52n_34180</name>
</gene>
<evidence type="ECO:0000313" key="8">
    <source>
        <dbReference type="Proteomes" id="UP000320176"/>
    </source>
</evidence>
<keyword evidence="6" id="KW-0653">Protein transport</keyword>
<dbReference type="GO" id="GO:0044781">
    <property type="term" value="P:bacterial-type flagellum organization"/>
    <property type="evidence" value="ECO:0007669"/>
    <property type="project" value="UniProtKB-UniRule"/>
</dbReference>
<sequence length="243" mass="26232">MDLLMLGDAVTASEQGSEFFSNLTPPVQIALLVGALSFATAVLVSVTAFTRIIIVLSFVRRALSTQEIPPNQVLMGLSLFMTMFVMAPTFEAIHSNAIVPFMESAKPVEDGGEPAAEFGLDDAVSASVVELKSFMILNTRTDDLALFFDLSNTPPPSERLDTPLKIMVPAFIISELKTAFIMGFCIYIPFLLIDLVVSTILMALGMMMMPPVVVSTPCKLLLFVLVDGWQLIAKALVSSFASA</sequence>
<dbReference type="PANTHER" id="PTHR30587">
    <property type="entry name" value="FLAGELLAR BIOSYNTHETIC PROTEIN FLIP"/>
    <property type="match status" value="1"/>
</dbReference>
<comment type="caution">
    <text evidence="7">The sequence shown here is derived from an EMBL/GenBank/DDBJ whole genome shotgun (WGS) entry which is preliminary data.</text>
</comment>
<dbReference type="NCBIfam" id="NF009438">
    <property type="entry name" value="PRK12797.1"/>
    <property type="match status" value="1"/>
</dbReference>
<evidence type="ECO:0000256" key="6">
    <source>
        <dbReference type="RuleBase" id="RU362069"/>
    </source>
</evidence>
<dbReference type="Pfam" id="PF00813">
    <property type="entry name" value="FliP"/>
    <property type="match status" value="1"/>
</dbReference>
<dbReference type="EMBL" id="SJPN01000004">
    <property type="protein sequence ID" value="TWU02368.1"/>
    <property type="molecule type" value="Genomic_DNA"/>
</dbReference>
<keyword evidence="3 6" id="KW-0812">Transmembrane</keyword>
<comment type="similarity">
    <text evidence="1 6">Belongs to the FliP/MopC/SpaP family.</text>
</comment>
<dbReference type="PRINTS" id="PR01302">
    <property type="entry name" value="TYPE3IMPPROT"/>
</dbReference>
<keyword evidence="8" id="KW-1185">Reference proteome</keyword>
<dbReference type="PRINTS" id="PR00951">
    <property type="entry name" value="FLGBIOSNFLIP"/>
</dbReference>
<dbReference type="PANTHER" id="PTHR30587:SF2">
    <property type="entry name" value="SURFACE PRESENTATION OF ANTIGENS PROTEIN SPAP"/>
    <property type="match status" value="1"/>
</dbReference>
<keyword evidence="4 6" id="KW-1133">Transmembrane helix</keyword>
<dbReference type="GO" id="GO:0009425">
    <property type="term" value="C:bacterial-type flagellum basal body"/>
    <property type="evidence" value="ECO:0007669"/>
    <property type="project" value="UniProtKB-SubCell"/>
</dbReference>
<proteinExistence type="inferred from homology"/>
<dbReference type="GO" id="GO:0005886">
    <property type="term" value="C:plasma membrane"/>
    <property type="evidence" value="ECO:0007669"/>
    <property type="project" value="UniProtKB-SubCell"/>
</dbReference>
<keyword evidence="2 6" id="KW-1003">Cell membrane</keyword>
<feature type="transmembrane region" description="Helical" evidence="6">
    <location>
        <begin position="179"/>
        <end position="208"/>
    </location>
</feature>